<name>A0A8T3A810_DENNO</name>
<accession>A0A8T3A810</accession>
<dbReference type="Pfam" id="PF17919">
    <property type="entry name" value="RT_RNaseH_2"/>
    <property type="match status" value="1"/>
</dbReference>
<dbReference type="PANTHER" id="PTHR34072">
    <property type="entry name" value="ENZYMATIC POLYPROTEIN-RELATED"/>
    <property type="match status" value="1"/>
</dbReference>
<dbReference type="AlphaFoldDB" id="A0A8T3A810"/>
<reference evidence="2" key="1">
    <citation type="journal article" date="2022" name="Front. Genet.">
        <title>Chromosome-Scale Assembly of the Dendrobium nobile Genome Provides Insights Into the Molecular Mechanism of the Biosynthesis of the Medicinal Active Ingredient of Dendrobium.</title>
        <authorList>
            <person name="Xu Q."/>
            <person name="Niu S.-C."/>
            <person name="Li K.-L."/>
            <person name="Zheng P.-J."/>
            <person name="Zhang X.-J."/>
            <person name="Jia Y."/>
            <person name="Liu Y."/>
            <person name="Niu Y.-X."/>
            <person name="Yu L.-H."/>
            <person name="Chen D.-F."/>
            <person name="Zhang G.-Q."/>
        </authorList>
    </citation>
    <scope>NUCLEOTIDE SEQUENCE</scope>
    <source>
        <tissue evidence="2">Leaf</tissue>
    </source>
</reference>
<evidence type="ECO:0000313" key="2">
    <source>
        <dbReference type="EMBL" id="KAI0492686.1"/>
    </source>
</evidence>
<evidence type="ECO:0000313" key="3">
    <source>
        <dbReference type="Proteomes" id="UP000829196"/>
    </source>
</evidence>
<protein>
    <recommendedName>
        <fullName evidence="1">Reverse transcriptase/retrotransposon-derived protein RNase H-like domain-containing protein</fullName>
    </recommendedName>
</protein>
<dbReference type="Proteomes" id="UP000829196">
    <property type="component" value="Unassembled WGS sequence"/>
</dbReference>
<proteinExistence type="predicted"/>
<dbReference type="InterPro" id="IPR043128">
    <property type="entry name" value="Rev_trsase/Diguanyl_cyclase"/>
</dbReference>
<comment type="caution">
    <text evidence="2">The sequence shown here is derived from an EMBL/GenBank/DDBJ whole genome shotgun (WGS) entry which is preliminary data.</text>
</comment>
<dbReference type="Gene3D" id="3.30.70.270">
    <property type="match status" value="1"/>
</dbReference>
<dbReference type="FunFam" id="3.30.70.270:FF:000020">
    <property type="entry name" value="Transposon Tf2-6 polyprotein-like Protein"/>
    <property type="match status" value="1"/>
</dbReference>
<organism evidence="2 3">
    <name type="scientific">Dendrobium nobile</name>
    <name type="common">Orchid</name>
    <dbReference type="NCBI Taxonomy" id="94219"/>
    <lineage>
        <taxon>Eukaryota</taxon>
        <taxon>Viridiplantae</taxon>
        <taxon>Streptophyta</taxon>
        <taxon>Embryophyta</taxon>
        <taxon>Tracheophyta</taxon>
        <taxon>Spermatophyta</taxon>
        <taxon>Magnoliopsida</taxon>
        <taxon>Liliopsida</taxon>
        <taxon>Asparagales</taxon>
        <taxon>Orchidaceae</taxon>
        <taxon>Epidendroideae</taxon>
        <taxon>Malaxideae</taxon>
        <taxon>Dendrobiinae</taxon>
        <taxon>Dendrobium</taxon>
    </lineage>
</organism>
<dbReference type="SMR" id="A0A8T3A810"/>
<dbReference type="PANTHER" id="PTHR34072:SF55">
    <property type="entry name" value="DNA_RNA POLYMERASES SUPERFAMILY PROTEIN"/>
    <property type="match status" value="1"/>
</dbReference>
<sequence length="138" mass="15666">MMKWPTPKSLKVLRGFLGLTGYYRRFIKGYGSIAGPLTDQLKKDNFQWGEKAEEAMKTLKEAMTSAPVLALPDFTQQFVVETDASGVGLGAVLMQNHRPIDFFSRILSPRARLKSVYERELMAIVLAIQKWRPYLLGQ</sequence>
<dbReference type="OrthoDB" id="783906at2759"/>
<dbReference type="SUPFAM" id="SSF56672">
    <property type="entry name" value="DNA/RNA polymerases"/>
    <property type="match status" value="1"/>
</dbReference>
<dbReference type="EMBL" id="JAGYWB010000018">
    <property type="protein sequence ID" value="KAI0492686.1"/>
    <property type="molecule type" value="Genomic_DNA"/>
</dbReference>
<evidence type="ECO:0000259" key="1">
    <source>
        <dbReference type="Pfam" id="PF17919"/>
    </source>
</evidence>
<feature type="domain" description="Reverse transcriptase/retrotransposon-derived protein RNase H-like" evidence="1">
    <location>
        <begin position="48"/>
        <end position="138"/>
    </location>
</feature>
<dbReference type="InterPro" id="IPR043502">
    <property type="entry name" value="DNA/RNA_pol_sf"/>
</dbReference>
<keyword evidence="3" id="KW-1185">Reference proteome</keyword>
<dbReference type="InterPro" id="IPR041577">
    <property type="entry name" value="RT_RNaseH_2"/>
</dbReference>
<gene>
    <name evidence="2" type="ORF">KFK09_026962</name>
</gene>